<dbReference type="AlphaFoldDB" id="A0AAV4CM97"/>
<evidence type="ECO:0000313" key="1">
    <source>
        <dbReference type="EMBL" id="GFO32971.1"/>
    </source>
</evidence>
<protein>
    <submittedName>
        <fullName evidence="1">RNA-directed DNA polymerase from mobile element jockey</fullName>
    </submittedName>
</protein>
<proteinExistence type="predicted"/>
<keyword evidence="2" id="KW-1185">Reference proteome</keyword>
<organism evidence="1 2">
    <name type="scientific">Plakobranchus ocellatus</name>
    <dbReference type="NCBI Taxonomy" id="259542"/>
    <lineage>
        <taxon>Eukaryota</taxon>
        <taxon>Metazoa</taxon>
        <taxon>Spiralia</taxon>
        <taxon>Lophotrochozoa</taxon>
        <taxon>Mollusca</taxon>
        <taxon>Gastropoda</taxon>
        <taxon>Heterobranchia</taxon>
        <taxon>Euthyneura</taxon>
        <taxon>Panpulmonata</taxon>
        <taxon>Sacoglossa</taxon>
        <taxon>Placobranchoidea</taxon>
        <taxon>Plakobranchidae</taxon>
        <taxon>Plakobranchus</taxon>
    </lineage>
</organism>
<keyword evidence="1" id="KW-0695">RNA-directed DNA polymerase</keyword>
<keyword evidence="1" id="KW-0808">Transferase</keyword>
<reference evidence="1 2" key="1">
    <citation type="journal article" date="2021" name="Elife">
        <title>Chloroplast acquisition without the gene transfer in kleptoplastic sea slugs, Plakobranchus ocellatus.</title>
        <authorList>
            <person name="Maeda T."/>
            <person name="Takahashi S."/>
            <person name="Yoshida T."/>
            <person name="Shimamura S."/>
            <person name="Takaki Y."/>
            <person name="Nagai Y."/>
            <person name="Toyoda A."/>
            <person name="Suzuki Y."/>
            <person name="Arimoto A."/>
            <person name="Ishii H."/>
            <person name="Satoh N."/>
            <person name="Nishiyama T."/>
            <person name="Hasebe M."/>
            <person name="Maruyama T."/>
            <person name="Minagawa J."/>
            <person name="Obokata J."/>
            <person name="Shigenobu S."/>
        </authorList>
    </citation>
    <scope>NUCLEOTIDE SEQUENCE [LARGE SCALE GENOMIC DNA]</scope>
</reference>
<keyword evidence="1" id="KW-0548">Nucleotidyltransferase</keyword>
<dbReference type="GO" id="GO:0003964">
    <property type="term" value="F:RNA-directed DNA polymerase activity"/>
    <property type="evidence" value="ECO:0007669"/>
    <property type="project" value="UniProtKB-KW"/>
</dbReference>
<name>A0AAV4CM97_9GAST</name>
<evidence type="ECO:0000313" key="2">
    <source>
        <dbReference type="Proteomes" id="UP000735302"/>
    </source>
</evidence>
<dbReference type="EMBL" id="BLXT01006709">
    <property type="protein sequence ID" value="GFO32971.1"/>
    <property type="molecule type" value="Genomic_DNA"/>
</dbReference>
<dbReference type="Proteomes" id="UP000735302">
    <property type="component" value="Unassembled WGS sequence"/>
</dbReference>
<comment type="caution">
    <text evidence="1">The sequence shown here is derived from an EMBL/GenBank/DDBJ whole genome shotgun (WGS) entry which is preliminary data.</text>
</comment>
<gene>
    <name evidence="1" type="ORF">PoB_005947600</name>
</gene>
<sequence length="94" mass="10463">MVKLKSNDQAKKLGAIVTLLDIPVIVSPHKSLNSSIGVIRSRDLRCCSEEMVEELRGVAHARPIKVRRVEDKIQTDTVFLTFDSPKPPSRIRAG</sequence>
<accession>A0AAV4CM97</accession>